<dbReference type="AlphaFoldDB" id="G5S5E8"/>
<proteinExistence type="predicted"/>
<gene>
    <name evidence="1" type="ORF">LTSEURB_6745</name>
</gene>
<comment type="caution">
    <text evidence="1">The sequence shown here is derived from an EMBL/GenBank/DDBJ whole genome shotgun (WGS) entry which is preliminary data.</text>
</comment>
<protein>
    <submittedName>
        <fullName evidence="1">Uncharacterized protein</fullName>
    </submittedName>
</protein>
<evidence type="ECO:0000313" key="2">
    <source>
        <dbReference type="Proteomes" id="UP000004776"/>
    </source>
</evidence>
<feature type="non-terminal residue" evidence="1">
    <location>
        <position position="32"/>
    </location>
</feature>
<dbReference type="EMBL" id="AFCW01002469">
    <property type="protein sequence ID" value="EHC95898.1"/>
    <property type="molecule type" value="Genomic_DNA"/>
</dbReference>
<name>G5S5E8_SALET</name>
<reference evidence="1 2" key="1">
    <citation type="journal article" date="2011" name="BMC Genomics">
        <title>Genome sequencing reveals diversification of virulence factor content and possible host adaptation in distinct subpopulations of Salmonella enterica.</title>
        <authorList>
            <person name="den Bakker H.C."/>
            <person name="Moreno Switt A.I."/>
            <person name="Govoni G."/>
            <person name="Cummings C.A."/>
            <person name="Ranieri M.L."/>
            <person name="Degoricija L."/>
            <person name="Hoelzer K."/>
            <person name="Rodriguez-Rivera L.D."/>
            <person name="Brown S."/>
            <person name="Bolchacova E."/>
            <person name="Furtado M.R."/>
            <person name="Wiedmann M."/>
        </authorList>
    </citation>
    <scope>NUCLEOTIDE SEQUENCE [LARGE SCALE GENOMIC DNA]</scope>
    <source>
        <strain evidence="1 2">R8-2977</strain>
    </source>
</reference>
<sequence>MLCHCRAPADLRADKAQQGFKSDVMDVRCHLL</sequence>
<organism evidence="1 2">
    <name type="scientific">Salmonella enterica subsp. enterica serovar Urbana str. R8-2977</name>
    <dbReference type="NCBI Taxonomy" id="913084"/>
    <lineage>
        <taxon>Bacteria</taxon>
        <taxon>Pseudomonadati</taxon>
        <taxon>Pseudomonadota</taxon>
        <taxon>Gammaproteobacteria</taxon>
        <taxon>Enterobacterales</taxon>
        <taxon>Enterobacteriaceae</taxon>
        <taxon>Salmonella</taxon>
    </lineage>
</organism>
<evidence type="ECO:0000313" key="1">
    <source>
        <dbReference type="EMBL" id="EHC95898.1"/>
    </source>
</evidence>
<accession>G5S5E8</accession>
<dbReference type="Proteomes" id="UP000004776">
    <property type="component" value="Unassembled WGS sequence"/>
</dbReference>